<evidence type="ECO:0000259" key="6">
    <source>
        <dbReference type="PROSITE" id="PS51464"/>
    </source>
</evidence>
<dbReference type="GO" id="GO:0006096">
    <property type="term" value="P:glycolytic process"/>
    <property type="evidence" value="ECO:0007669"/>
    <property type="project" value="UniProtKB-KW"/>
</dbReference>
<dbReference type="InterPro" id="IPR009057">
    <property type="entry name" value="Homeodomain-like_sf"/>
</dbReference>
<dbReference type="Pfam" id="PF01380">
    <property type="entry name" value="SIS"/>
    <property type="match status" value="1"/>
</dbReference>
<dbReference type="InterPro" id="IPR046348">
    <property type="entry name" value="SIS_dom_sf"/>
</dbReference>
<proteinExistence type="predicted"/>
<organism evidence="7 8">
    <name type="scientific">Paralysiella testudinis</name>
    <dbReference type="NCBI Taxonomy" id="2809020"/>
    <lineage>
        <taxon>Bacteria</taxon>
        <taxon>Pseudomonadati</taxon>
        <taxon>Pseudomonadota</taxon>
        <taxon>Betaproteobacteria</taxon>
        <taxon>Neisseriales</taxon>
        <taxon>Neisseriaceae</taxon>
        <taxon>Paralysiella</taxon>
    </lineage>
</organism>
<dbReference type="Pfam" id="PF01418">
    <property type="entry name" value="HTH_6"/>
    <property type="match status" value="1"/>
</dbReference>
<dbReference type="InterPro" id="IPR000281">
    <property type="entry name" value="HTH_RpiR"/>
</dbReference>
<evidence type="ECO:0000256" key="4">
    <source>
        <dbReference type="ARBA" id="ARBA00023163"/>
    </source>
</evidence>
<dbReference type="GO" id="GO:0003677">
    <property type="term" value="F:DNA binding"/>
    <property type="evidence" value="ECO:0007669"/>
    <property type="project" value="UniProtKB-KW"/>
</dbReference>
<evidence type="ECO:0000313" key="7">
    <source>
        <dbReference type="EMBL" id="QRQ82957.1"/>
    </source>
</evidence>
<dbReference type="SUPFAM" id="SSF53697">
    <property type="entry name" value="SIS domain"/>
    <property type="match status" value="1"/>
</dbReference>
<dbReference type="RefSeq" id="WP_230340254.1">
    <property type="nucleotide sequence ID" value="NZ_CP069798.1"/>
</dbReference>
<keyword evidence="4" id="KW-0804">Transcription</keyword>
<keyword evidence="2" id="KW-0238">DNA-binding</keyword>
<dbReference type="InterPro" id="IPR047640">
    <property type="entry name" value="RpiR-like"/>
</dbReference>
<keyword evidence="8" id="KW-1185">Reference proteome</keyword>
<keyword evidence="1" id="KW-0805">Transcription regulation</keyword>
<dbReference type="SUPFAM" id="SSF46689">
    <property type="entry name" value="Homeodomain-like"/>
    <property type="match status" value="1"/>
</dbReference>
<dbReference type="Gene3D" id="3.40.50.10490">
    <property type="entry name" value="Glucose-6-phosphate isomerase like protein, domain 1"/>
    <property type="match status" value="1"/>
</dbReference>
<reference evidence="7" key="1">
    <citation type="submission" date="2021-02" db="EMBL/GenBank/DDBJ databases">
        <title>Neisseriaceae sp. 26B isolated from the cloaca of a Common Toad-headed Turtle (Mesoclemmys nasuta).</title>
        <authorList>
            <person name="Spergser J."/>
            <person name="Busse H.-J."/>
        </authorList>
    </citation>
    <scope>NUCLEOTIDE SEQUENCE</scope>
    <source>
        <strain evidence="7">26B</strain>
    </source>
</reference>
<dbReference type="InterPro" id="IPR036388">
    <property type="entry name" value="WH-like_DNA-bd_sf"/>
</dbReference>
<evidence type="ECO:0000256" key="2">
    <source>
        <dbReference type="ARBA" id="ARBA00023125"/>
    </source>
</evidence>
<dbReference type="GO" id="GO:0097367">
    <property type="term" value="F:carbohydrate derivative binding"/>
    <property type="evidence" value="ECO:0007669"/>
    <property type="project" value="InterPro"/>
</dbReference>
<dbReference type="AlphaFoldDB" id="A0A892ZMG1"/>
<keyword evidence="3" id="KW-0324">Glycolysis</keyword>
<feature type="domain" description="SIS" evidence="6">
    <location>
        <begin position="120"/>
        <end position="259"/>
    </location>
</feature>
<evidence type="ECO:0000313" key="8">
    <source>
        <dbReference type="Proteomes" id="UP000653156"/>
    </source>
</evidence>
<name>A0A892ZMG1_9NEIS</name>
<dbReference type="InterPro" id="IPR035472">
    <property type="entry name" value="RpiR-like_SIS"/>
</dbReference>
<sequence>MLVMISQKLPELSAAERKVGECALADAKWFVHAAVAEIAKEAQVSQPTVIRFCRSLGYKGLPEFKLNLSASIGHEGTPYVHEELNSTDSLQDVMEKVLGNTAAAILSCRKSLSEAALDKAVSLLVKARRIEFYGAGNSGIVAQDAQHKLFRFGVSTVAYTDNHIQLMAASVLSPQDALVVISHSGSSLDLLDAVRLAKQNGAAVVALTRADSALAAEADVVLSVASHEDGNTYTPMISRLLQLLVVDMLTIGLALRLGANVSEVLAKTKNSIKAKRLSPAAKPPRH</sequence>
<gene>
    <name evidence="7" type="ORF">JQU52_06180</name>
</gene>
<evidence type="ECO:0000256" key="3">
    <source>
        <dbReference type="ARBA" id="ARBA00023152"/>
    </source>
</evidence>
<feature type="domain" description="HTH rpiR-type" evidence="5">
    <location>
        <begin position="1"/>
        <end position="75"/>
    </location>
</feature>
<evidence type="ECO:0000256" key="1">
    <source>
        <dbReference type="ARBA" id="ARBA00023015"/>
    </source>
</evidence>
<accession>A0A892ZMG1</accession>
<dbReference type="KEGG" id="ptes:JQU52_06180"/>
<dbReference type="Gene3D" id="1.10.10.10">
    <property type="entry name" value="Winged helix-like DNA-binding domain superfamily/Winged helix DNA-binding domain"/>
    <property type="match status" value="1"/>
</dbReference>
<dbReference type="PANTHER" id="PTHR30514">
    <property type="entry name" value="GLUCOKINASE"/>
    <property type="match status" value="1"/>
</dbReference>
<protein>
    <submittedName>
        <fullName evidence="7">SIS domain-containing protein</fullName>
    </submittedName>
</protein>
<dbReference type="PROSITE" id="PS51071">
    <property type="entry name" value="HTH_RPIR"/>
    <property type="match status" value="1"/>
</dbReference>
<dbReference type="CDD" id="cd05013">
    <property type="entry name" value="SIS_RpiR"/>
    <property type="match status" value="1"/>
</dbReference>
<evidence type="ECO:0000259" key="5">
    <source>
        <dbReference type="PROSITE" id="PS51071"/>
    </source>
</evidence>
<dbReference type="Proteomes" id="UP000653156">
    <property type="component" value="Chromosome"/>
</dbReference>
<dbReference type="PROSITE" id="PS51464">
    <property type="entry name" value="SIS"/>
    <property type="match status" value="1"/>
</dbReference>
<dbReference type="EMBL" id="CP069798">
    <property type="protein sequence ID" value="QRQ82957.1"/>
    <property type="molecule type" value="Genomic_DNA"/>
</dbReference>
<dbReference type="GO" id="GO:0003700">
    <property type="term" value="F:DNA-binding transcription factor activity"/>
    <property type="evidence" value="ECO:0007669"/>
    <property type="project" value="InterPro"/>
</dbReference>
<dbReference type="PANTHER" id="PTHR30514:SF1">
    <property type="entry name" value="HTH-TYPE TRANSCRIPTIONAL REGULATOR HEXR-RELATED"/>
    <property type="match status" value="1"/>
</dbReference>
<dbReference type="InterPro" id="IPR001347">
    <property type="entry name" value="SIS_dom"/>
</dbReference>